<accession>Q0D195</accession>
<dbReference type="AlphaFoldDB" id="Q0D195"/>
<reference evidence="2" key="1">
    <citation type="submission" date="2005-09" db="EMBL/GenBank/DDBJ databases">
        <title>Annotation of the Aspergillus terreus NIH2624 genome.</title>
        <authorList>
            <person name="Birren B.W."/>
            <person name="Lander E.S."/>
            <person name="Galagan J.E."/>
            <person name="Nusbaum C."/>
            <person name="Devon K."/>
            <person name="Henn M."/>
            <person name="Ma L.-J."/>
            <person name="Jaffe D.B."/>
            <person name="Butler J."/>
            <person name="Alvarez P."/>
            <person name="Gnerre S."/>
            <person name="Grabherr M."/>
            <person name="Kleber M."/>
            <person name="Mauceli E.W."/>
            <person name="Brockman W."/>
            <person name="Rounsley S."/>
            <person name="Young S.K."/>
            <person name="LaButti K."/>
            <person name="Pushparaj V."/>
            <person name="DeCaprio D."/>
            <person name="Crawford M."/>
            <person name="Koehrsen M."/>
            <person name="Engels R."/>
            <person name="Montgomery P."/>
            <person name="Pearson M."/>
            <person name="Howarth C."/>
            <person name="Larson L."/>
            <person name="Luoma S."/>
            <person name="White J."/>
            <person name="Alvarado L."/>
            <person name="Kodira C.D."/>
            <person name="Zeng Q."/>
            <person name="Oleary S."/>
            <person name="Yandava C."/>
            <person name="Denning D.W."/>
            <person name="Nierman W.C."/>
            <person name="Milne T."/>
            <person name="Madden K."/>
        </authorList>
    </citation>
    <scope>NUCLEOTIDE SEQUENCE [LARGE SCALE GENOMIC DNA]</scope>
    <source>
        <strain evidence="2">NIH 2624 / FGSC A1156</strain>
    </source>
</reference>
<dbReference type="EMBL" id="CH476594">
    <property type="protein sequence ID" value="EAU38935.1"/>
    <property type="molecule type" value="Genomic_DNA"/>
</dbReference>
<dbReference type="GeneID" id="4355040"/>
<proteinExistence type="predicted"/>
<evidence type="ECO:0000313" key="1">
    <source>
        <dbReference type="EMBL" id="EAU38935.1"/>
    </source>
</evidence>
<dbReference type="eggNOG" id="ENOG502T257">
    <property type="taxonomic scope" value="Eukaryota"/>
</dbReference>
<dbReference type="OMA" id="ERYFNIT"/>
<name>Q0D195_ASPTN</name>
<dbReference type="OrthoDB" id="5401170at2759"/>
<dbReference type="RefSeq" id="XP_001210375.1">
    <property type="nucleotide sequence ID" value="XM_001210375.1"/>
</dbReference>
<dbReference type="Proteomes" id="UP000007963">
    <property type="component" value="Unassembled WGS sequence"/>
</dbReference>
<protein>
    <submittedName>
        <fullName evidence="1">Uncharacterized protein</fullName>
    </submittedName>
</protein>
<dbReference type="HOGENOM" id="CLU_078302_4_0_1"/>
<gene>
    <name evidence="1" type="ORF">ATEG_00289</name>
</gene>
<dbReference type="VEuPathDB" id="FungiDB:ATEG_00289"/>
<organism evidence="1 2">
    <name type="scientific">Aspergillus terreus (strain NIH 2624 / FGSC A1156)</name>
    <dbReference type="NCBI Taxonomy" id="341663"/>
    <lineage>
        <taxon>Eukaryota</taxon>
        <taxon>Fungi</taxon>
        <taxon>Dikarya</taxon>
        <taxon>Ascomycota</taxon>
        <taxon>Pezizomycotina</taxon>
        <taxon>Eurotiomycetes</taxon>
        <taxon>Eurotiomycetidae</taxon>
        <taxon>Eurotiales</taxon>
        <taxon>Aspergillaceae</taxon>
        <taxon>Aspergillus</taxon>
        <taxon>Aspergillus subgen. Circumdati</taxon>
    </lineage>
</organism>
<evidence type="ECO:0000313" key="2">
    <source>
        <dbReference type="Proteomes" id="UP000007963"/>
    </source>
</evidence>
<sequence>MRIYSYVTWFKEEDYIGTVVSFPSGSWKLDRKITENESFNSQTEWETYKLCSEARAVFFCSKVSGDGPSDAVIKIHMQIPWIDTINKGPAIRAQQACSGRFSSARGEVQALSIFTKKNCSSTPTLPDSKHIRQAGDQWIPRGFMWYILMERLPGINPELPFEREMDRAERDALRAAFKVAWL</sequence>